<comment type="cofactor">
    <cofactor evidence="1">
        <name>Mn(2+)</name>
        <dbReference type="ChEBI" id="CHEBI:29035"/>
    </cofactor>
</comment>
<comment type="caution">
    <text evidence="22">The sequence shown here is derived from an EMBL/GenBank/DDBJ whole genome shotgun (WGS) entry which is preliminary data.</text>
</comment>
<dbReference type="Proteomes" id="UP001597205">
    <property type="component" value="Unassembled WGS sequence"/>
</dbReference>
<dbReference type="PROSITE" id="PS50160">
    <property type="entry name" value="DNA_LIGASE_A3"/>
    <property type="match status" value="1"/>
</dbReference>
<keyword evidence="12" id="KW-0067">ATP-binding</keyword>
<evidence type="ECO:0000256" key="14">
    <source>
        <dbReference type="ARBA" id="ARBA00023125"/>
    </source>
</evidence>
<keyword evidence="10" id="KW-0378">Hydrolase</keyword>
<keyword evidence="8" id="KW-0547">Nucleotide-binding</keyword>
<dbReference type="NCBIfam" id="TIGR02778">
    <property type="entry name" value="ligD_pol"/>
    <property type="match status" value="1"/>
</dbReference>
<evidence type="ECO:0000259" key="21">
    <source>
        <dbReference type="PROSITE" id="PS50160"/>
    </source>
</evidence>
<evidence type="ECO:0000313" key="22">
    <source>
        <dbReference type="EMBL" id="MFD1165944.1"/>
    </source>
</evidence>
<gene>
    <name evidence="22" type="primary">ligD</name>
    <name evidence="22" type="ORF">ACFQ2C_10040</name>
</gene>
<name>A0ABW3RLQ6_9SPHI</name>
<keyword evidence="15" id="KW-0233">DNA recombination</keyword>
<evidence type="ECO:0000256" key="7">
    <source>
        <dbReference type="ARBA" id="ARBA00022723"/>
    </source>
</evidence>
<dbReference type="SUPFAM" id="SSF56091">
    <property type="entry name" value="DNA ligase/mRNA capping enzyme, catalytic domain"/>
    <property type="match status" value="1"/>
</dbReference>
<keyword evidence="13" id="KW-0239">DNA-directed DNA polymerase</keyword>
<keyword evidence="17" id="KW-0464">Manganese</keyword>
<keyword evidence="5" id="KW-0548">Nucleotidyltransferase</keyword>
<dbReference type="InterPro" id="IPR012340">
    <property type="entry name" value="NA-bd_OB-fold"/>
</dbReference>
<comment type="catalytic activity">
    <reaction evidence="20">
        <text>ATP + (deoxyribonucleotide)n-3'-hydroxyl + 5'-phospho-(deoxyribonucleotide)m = (deoxyribonucleotide)n+m + AMP + diphosphate.</text>
        <dbReference type="EC" id="6.5.1.1"/>
    </reaction>
</comment>
<evidence type="ECO:0000256" key="11">
    <source>
        <dbReference type="ARBA" id="ARBA00022839"/>
    </source>
</evidence>
<evidence type="ECO:0000256" key="17">
    <source>
        <dbReference type="ARBA" id="ARBA00023211"/>
    </source>
</evidence>
<dbReference type="Pfam" id="PF21686">
    <property type="entry name" value="LigD_Prim-Pol"/>
    <property type="match status" value="1"/>
</dbReference>
<accession>A0ABW3RLQ6</accession>
<feature type="domain" description="ATP-dependent DNA ligase family profile" evidence="21">
    <location>
        <begin position="91"/>
        <end position="181"/>
    </location>
</feature>
<protein>
    <recommendedName>
        <fullName evidence="2">DNA ligase (ATP)</fullName>
        <ecNumber evidence="2">6.5.1.1</ecNumber>
    </recommendedName>
    <alternativeName>
        <fullName evidence="19">NHEJ DNA polymerase</fullName>
    </alternativeName>
</protein>
<reference evidence="23" key="1">
    <citation type="journal article" date="2019" name="Int. J. Syst. Evol. Microbiol.">
        <title>The Global Catalogue of Microorganisms (GCM) 10K type strain sequencing project: providing services to taxonomists for standard genome sequencing and annotation.</title>
        <authorList>
            <consortium name="The Broad Institute Genomics Platform"/>
            <consortium name="The Broad Institute Genome Sequencing Center for Infectious Disease"/>
            <person name="Wu L."/>
            <person name="Ma J."/>
        </authorList>
    </citation>
    <scope>NUCLEOTIDE SEQUENCE [LARGE SCALE GENOMIC DNA]</scope>
    <source>
        <strain evidence="23">CCUG 52468</strain>
    </source>
</reference>
<dbReference type="SUPFAM" id="SSF50249">
    <property type="entry name" value="Nucleic acid-binding proteins"/>
    <property type="match status" value="1"/>
</dbReference>
<dbReference type="CDD" id="cd07906">
    <property type="entry name" value="Adenylation_DNA_ligase_LigD_LigC"/>
    <property type="match status" value="1"/>
</dbReference>
<evidence type="ECO:0000256" key="19">
    <source>
        <dbReference type="ARBA" id="ARBA00029943"/>
    </source>
</evidence>
<keyword evidence="6" id="KW-0540">Nuclease</keyword>
<dbReference type="CDD" id="cd07971">
    <property type="entry name" value="OBF_DNA_ligase_LigD"/>
    <property type="match status" value="1"/>
</dbReference>
<sequence length="609" mass="69683">MLAKLSQSVPDSDDWIYEKKFDGFRAIAKIKHTEADLISRNGNKLNKKFPSIVNELSSIKTNCILDGEIVIEDKNEKSYFQLLQSGEPIPKNLKLKYYVFDIIQLDGNDLRLFPLTERKELLELLIKKYKVESIEFVPNLKQDQNKVLGFAEDNKWEGIIAKLKESTYQEGKRNGNWLKIKLRNTQEAIICGFTKPEGGRSHFGALVLGLMSNGKLKYIGNCGTGFNEKSLKELYDEFAPLIQKTKPFDSGEDVAKERNVTWLRPKLVCDVYYSEWTRDEHLRHPVFKGLREDKSAEDTKIEDKEALAMENDKELKFGKKTVNLTNLNKIYWPNDNITKGDLLAYYEKMGDFILPYLKDKPISMNRFPNGIEGQSFFQKDVDPSKIPSYLKTTEVYSESTGKTIDYLLCNDLPSLLYIANLGSIEINPWLSTYKKPEKPEFVVLDLDPNGAQWEDVIAVAHTAKAVLDRGEVEAFIKTSGSTGLHIVINVGAKYDYEIARSFVQFIAELVQQEHPDTTSMVRDPKKRKGLIYLDYLQNKEGQTIAAPYSARPKPMATVSTPISWDEVDNDLSIQDFTIFNIYDRVTTINDPWDKIFSSKVDIKKALAKY</sequence>
<keyword evidence="11" id="KW-0269">Exonuclease</keyword>
<evidence type="ECO:0000256" key="16">
    <source>
        <dbReference type="ARBA" id="ARBA00023204"/>
    </source>
</evidence>
<evidence type="ECO:0000256" key="6">
    <source>
        <dbReference type="ARBA" id="ARBA00022722"/>
    </source>
</evidence>
<dbReference type="InterPro" id="IPR014145">
    <property type="entry name" value="LigD_pol_dom"/>
</dbReference>
<evidence type="ECO:0000256" key="13">
    <source>
        <dbReference type="ARBA" id="ARBA00022932"/>
    </source>
</evidence>
<keyword evidence="16" id="KW-0234">DNA repair</keyword>
<dbReference type="Pfam" id="PF01068">
    <property type="entry name" value="DNA_ligase_A_M"/>
    <property type="match status" value="1"/>
</dbReference>
<dbReference type="Pfam" id="PF04679">
    <property type="entry name" value="DNA_ligase_A_C"/>
    <property type="match status" value="1"/>
</dbReference>
<keyword evidence="4" id="KW-0808">Transferase</keyword>
<evidence type="ECO:0000256" key="5">
    <source>
        <dbReference type="ARBA" id="ARBA00022695"/>
    </source>
</evidence>
<dbReference type="InterPro" id="IPR016059">
    <property type="entry name" value="DNA_ligase_ATP-dep_CS"/>
</dbReference>
<keyword evidence="7" id="KW-0479">Metal-binding</keyword>
<dbReference type="RefSeq" id="WP_380896255.1">
    <property type="nucleotide sequence ID" value="NZ_JBHTKY010000013.1"/>
</dbReference>
<evidence type="ECO:0000256" key="3">
    <source>
        <dbReference type="ARBA" id="ARBA00022598"/>
    </source>
</evidence>
<dbReference type="EC" id="6.5.1.1" evidence="2"/>
<dbReference type="EMBL" id="JBHTKY010000013">
    <property type="protein sequence ID" value="MFD1165944.1"/>
    <property type="molecule type" value="Genomic_DNA"/>
</dbReference>
<dbReference type="NCBIfam" id="TIGR02776">
    <property type="entry name" value="NHEJ_ligase_prk"/>
    <property type="match status" value="1"/>
</dbReference>
<evidence type="ECO:0000256" key="4">
    <source>
        <dbReference type="ARBA" id="ARBA00022679"/>
    </source>
</evidence>
<dbReference type="PANTHER" id="PTHR42705">
    <property type="entry name" value="BIFUNCTIONAL NON-HOMOLOGOUS END JOINING PROTEIN LIGD"/>
    <property type="match status" value="1"/>
</dbReference>
<evidence type="ECO:0000256" key="10">
    <source>
        <dbReference type="ARBA" id="ARBA00022801"/>
    </source>
</evidence>
<keyword evidence="9" id="KW-0227">DNA damage</keyword>
<dbReference type="InterPro" id="IPR012309">
    <property type="entry name" value="DNA_ligase_ATP-dep_C"/>
</dbReference>
<dbReference type="Gene3D" id="3.90.920.10">
    <property type="entry name" value="DNA primase, PRIM domain"/>
    <property type="match status" value="1"/>
</dbReference>
<proteinExistence type="predicted"/>
<evidence type="ECO:0000256" key="8">
    <source>
        <dbReference type="ARBA" id="ARBA00022741"/>
    </source>
</evidence>
<dbReference type="Gene3D" id="3.30.470.30">
    <property type="entry name" value="DNA ligase/mRNA capping enzyme"/>
    <property type="match status" value="1"/>
</dbReference>
<evidence type="ECO:0000313" key="23">
    <source>
        <dbReference type="Proteomes" id="UP001597205"/>
    </source>
</evidence>
<dbReference type="InterPro" id="IPR014143">
    <property type="entry name" value="NHEJ_ligase_prk"/>
</dbReference>
<evidence type="ECO:0000256" key="2">
    <source>
        <dbReference type="ARBA" id="ARBA00012727"/>
    </source>
</evidence>
<dbReference type="PROSITE" id="PS00333">
    <property type="entry name" value="DNA_LIGASE_A2"/>
    <property type="match status" value="1"/>
</dbReference>
<evidence type="ECO:0000256" key="18">
    <source>
        <dbReference type="ARBA" id="ARBA00023268"/>
    </source>
</evidence>
<dbReference type="PANTHER" id="PTHR42705:SF2">
    <property type="entry name" value="BIFUNCTIONAL NON-HOMOLOGOUS END JOINING PROTEIN LIGD"/>
    <property type="match status" value="1"/>
</dbReference>
<dbReference type="InterPro" id="IPR012310">
    <property type="entry name" value="DNA_ligase_ATP-dep_cent"/>
</dbReference>
<organism evidence="22 23">
    <name type="scientific">Sphingobacterium daejeonense</name>
    <dbReference type="NCBI Taxonomy" id="371142"/>
    <lineage>
        <taxon>Bacteria</taxon>
        <taxon>Pseudomonadati</taxon>
        <taxon>Bacteroidota</taxon>
        <taxon>Sphingobacteriia</taxon>
        <taxon>Sphingobacteriales</taxon>
        <taxon>Sphingobacteriaceae</taxon>
        <taxon>Sphingobacterium</taxon>
    </lineage>
</organism>
<dbReference type="NCBIfam" id="TIGR02779">
    <property type="entry name" value="NHEJ_ligase_lig"/>
    <property type="match status" value="1"/>
</dbReference>
<evidence type="ECO:0000256" key="12">
    <source>
        <dbReference type="ARBA" id="ARBA00022840"/>
    </source>
</evidence>
<dbReference type="InterPro" id="IPR052171">
    <property type="entry name" value="NHEJ_LigD"/>
</dbReference>
<dbReference type="GO" id="GO:0003910">
    <property type="term" value="F:DNA ligase (ATP) activity"/>
    <property type="evidence" value="ECO:0007669"/>
    <property type="project" value="UniProtKB-EC"/>
</dbReference>
<dbReference type="InterPro" id="IPR014146">
    <property type="entry name" value="LigD_ligase_dom"/>
</dbReference>
<keyword evidence="23" id="KW-1185">Reference proteome</keyword>
<evidence type="ECO:0000256" key="20">
    <source>
        <dbReference type="ARBA" id="ARBA00034003"/>
    </source>
</evidence>
<evidence type="ECO:0000256" key="9">
    <source>
        <dbReference type="ARBA" id="ARBA00022763"/>
    </source>
</evidence>
<evidence type="ECO:0000256" key="1">
    <source>
        <dbReference type="ARBA" id="ARBA00001936"/>
    </source>
</evidence>
<evidence type="ECO:0000256" key="15">
    <source>
        <dbReference type="ARBA" id="ARBA00023172"/>
    </source>
</evidence>
<keyword evidence="3 22" id="KW-0436">Ligase</keyword>
<dbReference type="Gene3D" id="3.30.1490.70">
    <property type="match status" value="1"/>
</dbReference>
<keyword evidence="18" id="KW-0511">Multifunctional enzyme</keyword>
<dbReference type="Gene3D" id="2.40.50.140">
    <property type="entry name" value="Nucleic acid-binding proteins"/>
    <property type="match status" value="1"/>
</dbReference>
<keyword evidence="14" id="KW-0238">DNA-binding</keyword>